<dbReference type="AlphaFoldDB" id="A0AAD8WC59"/>
<evidence type="ECO:0000259" key="1">
    <source>
        <dbReference type="PROSITE" id="PS50011"/>
    </source>
</evidence>
<feature type="domain" description="Protein kinase" evidence="1">
    <location>
        <begin position="1"/>
        <end position="166"/>
    </location>
</feature>
<dbReference type="PROSITE" id="PS50011">
    <property type="entry name" value="PROTEIN_KINASE_DOM"/>
    <property type="match status" value="1"/>
</dbReference>
<dbReference type="InterPro" id="IPR051564">
    <property type="entry name" value="LRR_receptor-like_kinase"/>
</dbReference>
<dbReference type="InterPro" id="IPR011009">
    <property type="entry name" value="Kinase-like_dom_sf"/>
</dbReference>
<dbReference type="EMBL" id="JAUUTY010000004">
    <property type="protein sequence ID" value="KAK1648692.1"/>
    <property type="molecule type" value="Genomic_DNA"/>
</dbReference>
<dbReference type="GO" id="GO:0004672">
    <property type="term" value="F:protein kinase activity"/>
    <property type="evidence" value="ECO:0007669"/>
    <property type="project" value="InterPro"/>
</dbReference>
<dbReference type="Proteomes" id="UP001231189">
    <property type="component" value="Unassembled WGS sequence"/>
</dbReference>
<dbReference type="GO" id="GO:0005524">
    <property type="term" value="F:ATP binding"/>
    <property type="evidence" value="ECO:0007669"/>
    <property type="project" value="InterPro"/>
</dbReference>
<reference evidence="2" key="1">
    <citation type="submission" date="2023-07" db="EMBL/GenBank/DDBJ databases">
        <title>A chromosome-level genome assembly of Lolium multiflorum.</title>
        <authorList>
            <person name="Chen Y."/>
            <person name="Copetti D."/>
            <person name="Kolliker R."/>
            <person name="Studer B."/>
        </authorList>
    </citation>
    <scope>NUCLEOTIDE SEQUENCE</scope>
    <source>
        <strain evidence="2">02402/16</strain>
        <tissue evidence="2">Leaf</tissue>
    </source>
</reference>
<dbReference type="PROSITE" id="PS00108">
    <property type="entry name" value="PROTEIN_KINASE_ST"/>
    <property type="match status" value="1"/>
</dbReference>
<organism evidence="2 3">
    <name type="scientific">Lolium multiflorum</name>
    <name type="common">Italian ryegrass</name>
    <name type="synonym">Lolium perenne subsp. multiflorum</name>
    <dbReference type="NCBI Taxonomy" id="4521"/>
    <lineage>
        <taxon>Eukaryota</taxon>
        <taxon>Viridiplantae</taxon>
        <taxon>Streptophyta</taxon>
        <taxon>Embryophyta</taxon>
        <taxon>Tracheophyta</taxon>
        <taxon>Spermatophyta</taxon>
        <taxon>Magnoliopsida</taxon>
        <taxon>Liliopsida</taxon>
        <taxon>Poales</taxon>
        <taxon>Poaceae</taxon>
        <taxon>BOP clade</taxon>
        <taxon>Pooideae</taxon>
        <taxon>Poodae</taxon>
        <taxon>Poeae</taxon>
        <taxon>Poeae Chloroplast Group 2 (Poeae type)</taxon>
        <taxon>Loliodinae</taxon>
        <taxon>Loliinae</taxon>
        <taxon>Lolium</taxon>
    </lineage>
</organism>
<dbReference type="GO" id="GO:0016020">
    <property type="term" value="C:membrane"/>
    <property type="evidence" value="ECO:0007669"/>
    <property type="project" value="TreeGrafter"/>
</dbReference>
<dbReference type="InterPro" id="IPR008271">
    <property type="entry name" value="Ser/Thr_kinase_AS"/>
</dbReference>
<dbReference type="SUPFAM" id="SSF56112">
    <property type="entry name" value="Protein kinase-like (PK-like)"/>
    <property type="match status" value="1"/>
</dbReference>
<protein>
    <recommendedName>
        <fullName evidence="1">Protein kinase domain-containing protein</fullName>
    </recommendedName>
</protein>
<proteinExistence type="predicted"/>
<evidence type="ECO:0000313" key="2">
    <source>
        <dbReference type="EMBL" id="KAK1648692.1"/>
    </source>
</evidence>
<keyword evidence="3" id="KW-1185">Reference proteome</keyword>
<dbReference type="PANTHER" id="PTHR48055:SF57">
    <property type="entry name" value="PROTEIN KINASE DOMAIN-CONTAINING PROTEIN"/>
    <property type="match status" value="1"/>
</dbReference>
<dbReference type="PANTHER" id="PTHR48055">
    <property type="entry name" value="LEUCINE-RICH REPEAT RECEPTOR PROTEIN KINASE EMS1"/>
    <property type="match status" value="1"/>
</dbReference>
<gene>
    <name evidence="2" type="ORF">QYE76_066497</name>
</gene>
<evidence type="ECO:0000313" key="3">
    <source>
        <dbReference type="Proteomes" id="UP001231189"/>
    </source>
</evidence>
<sequence>MPNGSLEGWLHPDTTDEAEQKQLNLHQRVTILLDVAYALDYVHCHGHAPIVHCDVKPSNVLLDADMVAHVGDIGLARILAEEKYGAGNTLSTCGDIYSYGILVLETVTGKRPINSKFREGLSLREYVELGLCERTMEVVDTRLQFNLENRISADPRSCKTRIDSLVLLLRLGLSCSLELPLSRMPTHVIIKELHAIRESLERMQNMKLENTVM</sequence>
<comment type="caution">
    <text evidence="2">The sequence shown here is derived from an EMBL/GenBank/DDBJ whole genome shotgun (WGS) entry which is preliminary data.</text>
</comment>
<accession>A0AAD8WC59</accession>
<dbReference type="Pfam" id="PF00069">
    <property type="entry name" value="Pkinase"/>
    <property type="match status" value="1"/>
</dbReference>
<name>A0AAD8WC59_LOLMU</name>
<dbReference type="Gene3D" id="1.10.510.10">
    <property type="entry name" value="Transferase(Phosphotransferase) domain 1"/>
    <property type="match status" value="1"/>
</dbReference>
<dbReference type="InterPro" id="IPR000719">
    <property type="entry name" value="Prot_kinase_dom"/>
</dbReference>